<dbReference type="RefSeq" id="WP_085234351.1">
    <property type="nucleotide sequence ID" value="NZ_AP022613.1"/>
</dbReference>
<dbReference type="SUPFAM" id="SSF143120">
    <property type="entry name" value="YefM-like"/>
    <property type="match status" value="1"/>
</dbReference>
<gene>
    <name evidence="4" type="primary">relF</name>
    <name evidence="4" type="ORF">MCNS_39710</name>
</gene>
<keyword evidence="5" id="KW-1185">Reference proteome</keyword>
<accession>A0A1X1T3B3</accession>
<name>A0A1X1T3B3_9MYCO</name>
<dbReference type="STRING" id="44010.AWC00_19315"/>
<comment type="similarity">
    <text evidence="1 3">Belongs to the phD/YefM antitoxin family.</text>
</comment>
<sequence>MTTLPLTEAKTRLNELIDSAISTHERVTITRHGKPAAVLISVDDLEALEETLYWQAQPGVRDDIAQARGEADAGTLMAEADVRRRYGVGRV</sequence>
<reference evidence="4 5" key="1">
    <citation type="journal article" date="2019" name="Emerg. Microbes Infect.">
        <title>Comprehensive subspecies identification of 175 nontuberculous mycobacteria species based on 7547 genomic profiles.</title>
        <authorList>
            <person name="Matsumoto Y."/>
            <person name="Kinjo T."/>
            <person name="Motooka D."/>
            <person name="Nabeya D."/>
            <person name="Jung N."/>
            <person name="Uechi K."/>
            <person name="Horii T."/>
            <person name="Iida T."/>
            <person name="Fujita J."/>
            <person name="Nakamura S."/>
        </authorList>
    </citation>
    <scope>NUCLEOTIDE SEQUENCE [LARGE SCALE GENOMIC DNA]</scope>
    <source>
        <strain evidence="4 5">JCM 14738</strain>
    </source>
</reference>
<dbReference type="InterPro" id="IPR006442">
    <property type="entry name" value="Antitoxin_Phd/YefM"/>
</dbReference>
<dbReference type="PANTHER" id="PTHR33713">
    <property type="entry name" value="ANTITOXIN YAFN-RELATED"/>
    <property type="match status" value="1"/>
</dbReference>
<evidence type="ECO:0000256" key="1">
    <source>
        <dbReference type="ARBA" id="ARBA00009981"/>
    </source>
</evidence>
<dbReference type="OrthoDB" id="488160at2"/>
<comment type="function">
    <text evidence="3">Antitoxin component of a type II toxin-antitoxin (TA) system.</text>
</comment>
<dbReference type="AlphaFoldDB" id="A0A1X1T3B3"/>
<evidence type="ECO:0000313" key="5">
    <source>
        <dbReference type="Proteomes" id="UP000467385"/>
    </source>
</evidence>
<dbReference type="Proteomes" id="UP000467385">
    <property type="component" value="Chromosome"/>
</dbReference>
<proteinExistence type="inferred from homology"/>
<dbReference type="EMBL" id="AP022613">
    <property type="protein sequence ID" value="BBZ40908.1"/>
    <property type="molecule type" value="Genomic_DNA"/>
</dbReference>
<keyword evidence="2" id="KW-1277">Toxin-antitoxin system</keyword>
<dbReference type="Pfam" id="PF02604">
    <property type="entry name" value="PhdYeFM_antitox"/>
    <property type="match status" value="1"/>
</dbReference>
<dbReference type="Gene3D" id="1.10.1220.170">
    <property type="match status" value="1"/>
</dbReference>
<evidence type="ECO:0000313" key="4">
    <source>
        <dbReference type="EMBL" id="BBZ40908.1"/>
    </source>
</evidence>
<dbReference type="Gene3D" id="3.40.1620.10">
    <property type="entry name" value="YefM-like domain"/>
    <property type="match status" value="1"/>
</dbReference>
<organism evidence="4 5">
    <name type="scientific">Mycobacterium conspicuum</name>
    <dbReference type="NCBI Taxonomy" id="44010"/>
    <lineage>
        <taxon>Bacteria</taxon>
        <taxon>Bacillati</taxon>
        <taxon>Actinomycetota</taxon>
        <taxon>Actinomycetes</taxon>
        <taxon>Mycobacteriales</taxon>
        <taxon>Mycobacteriaceae</taxon>
        <taxon>Mycobacterium</taxon>
    </lineage>
</organism>
<dbReference type="InterPro" id="IPR036165">
    <property type="entry name" value="YefM-like_sf"/>
</dbReference>
<dbReference type="InterPro" id="IPR051405">
    <property type="entry name" value="phD/YefM_antitoxin"/>
</dbReference>
<dbReference type="NCBIfam" id="TIGR01552">
    <property type="entry name" value="phd_fam"/>
    <property type="match status" value="1"/>
</dbReference>
<dbReference type="PANTHER" id="PTHR33713:SF10">
    <property type="entry name" value="ANTITOXIN YAFN"/>
    <property type="match status" value="1"/>
</dbReference>
<protein>
    <recommendedName>
        <fullName evidence="3">Antitoxin</fullName>
    </recommendedName>
</protein>
<evidence type="ECO:0000256" key="3">
    <source>
        <dbReference type="RuleBase" id="RU362080"/>
    </source>
</evidence>
<evidence type="ECO:0000256" key="2">
    <source>
        <dbReference type="ARBA" id="ARBA00022649"/>
    </source>
</evidence>